<accession>A0A086XTE2</accession>
<comment type="caution">
    <text evidence="4">The sequence shown here is derived from an EMBL/GenBank/DDBJ whole genome shotgun (WGS) entry which is preliminary data.</text>
</comment>
<dbReference type="OrthoDB" id="9797882at2"/>
<dbReference type="eggNOG" id="COG1957">
    <property type="taxonomic scope" value="Bacteria"/>
</dbReference>
<dbReference type="Gene3D" id="3.90.245.10">
    <property type="entry name" value="Ribonucleoside hydrolase-like"/>
    <property type="match status" value="1"/>
</dbReference>
<dbReference type="InterPro" id="IPR036452">
    <property type="entry name" value="Ribo_hydro-like"/>
</dbReference>
<dbReference type="InterPro" id="IPR001910">
    <property type="entry name" value="Inosine/uridine_hydrolase_dom"/>
</dbReference>
<feature type="domain" description="Inosine/uridine-preferring nucleoside hydrolase" evidence="3">
    <location>
        <begin position="4"/>
        <end position="293"/>
    </location>
</feature>
<sequence>MSGIWIDTDMGFDDIAAVLVTLHQGADVDGISLVFGNAPLAQVARNAAGAARAFAWRMPMHLGAAGPVLGRTETAQAILGETGIPTRGATLPDAPAVATGNAFLALCRWLETASAPRRILALGPLTNIATLVLARPDLAARIDDLVWMGGGLGMGNHTASAEFNALADPEAAAIVFARVKGAVMVDLDFCRRILAGSETVAPIARAGGRNAALLADLFGGFVDIALSRGRPAMALYDPAAAAVFMRPDLVTLREARIDVECAGTLTRGRTVVETRPGRAPFNARFAEGGDMAAIRALILDTLSAEAAK</sequence>
<dbReference type="PANTHER" id="PTHR12304">
    <property type="entry name" value="INOSINE-URIDINE PREFERRING NUCLEOSIDE HYDROLASE"/>
    <property type="match status" value="1"/>
</dbReference>
<dbReference type="GO" id="GO:0005829">
    <property type="term" value="C:cytosol"/>
    <property type="evidence" value="ECO:0007669"/>
    <property type="project" value="TreeGrafter"/>
</dbReference>
<dbReference type="SUPFAM" id="SSF53590">
    <property type="entry name" value="Nucleoside hydrolase"/>
    <property type="match status" value="1"/>
</dbReference>
<proteinExistence type="predicted"/>
<reference evidence="4 5" key="1">
    <citation type="submission" date="2014-03" db="EMBL/GenBank/DDBJ databases">
        <title>Genome of Paenirhodobacter enshiensis DW2-9.</title>
        <authorList>
            <person name="Wang D."/>
            <person name="Wang G."/>
        </authorList>
    </citation>
    <scope>NUCLEOTIDE SEQUENCE [LARGE SCALE GENOMIC DNA]</scope>
    <source>
        <strain evidence="4 5">DW2-9</strain>
    </source>
</reference>
<keyword evidence="5" id="KW-1185">Reference proteome</keyword>
<evidence type="ECO:0000259" key="3">
    <source>
        <dbReference type="Pfam" id="PF01156"/>
    </source>
</evidence>
<dbReference type="GO" id="GO:0008477">
    <property type="term" value="F:purine nucleosidase activity"/>
    <property type="evidence" value="ECO:0007669"/>
    <property type="project" value="TreeGrafter"/>
</dbReference>
<evidence type="ECO:0000313" key="4">
    <source>
        <dbReference type="EMBL" id="KFI25292.1"/>
    </source>
</evidence>
<dbReference type="Pfam" id="PF01156">
    <property type="entry name" value="IU_nuc_hydro"/>
    <property type="match status" value="1"/>
</dbReference>
<keyword evidence="1 4" id="KW-0378">Hydrolase</keyword>
<dbReference type="PANTHER" id="PTHR12304:SF4">
    <property type="entry name" value="URIDINE NUCLEOSIDASE"/>
    <property type="match status" value="1"/>
</dbReference>
<dbReference type="GO" id="GO:0006152">
    <property type="term" value="P:purine nucleoside catabolic process"/>
    <property type="evidence" value="ECO:0007669"/>
    <property type="project" value="TreeGrafter"/>
</dbReference>
<dbReference type="STRING" id="1105367.CG50_05810"/>
<dbReference type="AlphaFoldDB" id="A0A086XTE2"/>
<name>A0A086XTE2_9RHOB</name>
<dbReference type="InterPro" id="IPR023186">
    <property type="entry name" value="IUNH"/>
</dbReference>
<organism evidence="4 5">
    <name type="scientific">Paenirhodobacter enshiensis</name>
    <dbReference type="NCBI Taxonomy" id="1105367"/>
    <lineage>
        <taxon>Bacteria</taxon>
        <taxon>Pseudomonadati</taxon>
        <taxon>Pseudomonadota</taxon>
        <taxon>Alphaproteobacteria</taxon>
        <taxon>Rhodobacterales</taxon>
        <taxon>Rhodobacter group</taxon>
        <taxon>Paenirhodobacter</taxon>
    </lineage>
</organism>
<protein>
    <submittedName>
        <fullName evidence="4">Nucleoside hydrolase</fullName>
    </submittedName>
</protein>
<evidence type="ECO:0000313" key="5">
    <source>
        <dbReference type="Proteomes" id="UP000028824"/>
    </source>
</evidence>
<dbReference type="Proteomes" id="UP000028824">
    <property type="component" value="Unassembled WGS sequence"/>
</dbReference>
<keyword evidence="2" id="KW-0326">Glycosidase</keyword>
<dbReference type="RefSeq" id="WP_036638576.1">
    <property type="nucleotide sequence ID" value="NZ_JFZB01000025.1"/>
</dbReference>
<evidence type="ECO:0000256" key="2">
    <source>
        <dbReference type="ARBA" id="ARBA00023295"/>
    </source>
</evidence>
<evidence type="ECO:0000256" key="1">
    <source>
        <dbReference type="ARBA" id="ARBA00022801"/>
    </source>
</evidence>
<dbReference type="EMBL" id="JFZB01000025">
    <property type="protein sequence ID" value="KFI25292.1"/>
    <property type="molecule type" value="Genomic_DNA"/>
</dbReference>
<gene>
    <name evidence="4" type="ORF">CG50_05810</name>
</gene>